<comment type="caution">
    <text evidence="7">The sequence shown here is derived from an EMBL/GenBank/DDBJ whole genome shotgun (WGS) entry which is preliminary data.</text>
</comment>
<comment type="subcellular location">
    <subcellularLocation>
        <location evidence="1">Membrane</location>
        <topology evidence="1">Multi-pass membrane protein</topology>
    </subcellularLocation>
</comment>
<dbReference type="STRING" id="63057.A0A2P5CWP1"/>
<feature type="transmembrane region" description="Helical" evidence="6">
    <location>
        <begin position="53"/>
        <end position="71"/>
    </location>
</feature>
<dbReference type="GO" id="GO:0016020">
    <property type="term" value="C:membrane"/>
    <property type="evidence" value="ECO:0007669"/>
    <property type="project" value="UniProtKB-SubCell"/>
</dbReference>
<dbReference type="Pfam" id="PF04819">
    <property type="entry name" value="DUF716"/>
    <property type="match status" value="1"/>
</dbReference>
<dbReference type="OrthoDB" id="551896at2759"/>
<evidence type="ECO:0000256" key="5">
    <source>
        <dbReference type="ARBA" id="ARBA00023136"/>
    </source>
</evidence>
<protein>
    <submittedName>
        <fullName evidence="7">Transmembrane protein 45A</fullName>
    </submittedName>
</protein>
<feature type="transmembrane region" description="Helical" evidence="6">
    <location>
        <begin position="91"/>
        <end position="110"/>
    </location>
</feature>
<evidence type="ECO:0000256" key="3">
    <source>
        <dbReference type="ARBA" id="ARBA00022692"/>
    </source>
</evidence>
<reference evidence="8" key="1">
    <citation type="submission" date="2016-06" db="EMBL/GenBank/DDBJ databases">
        <title>Parallel loss of symbiosis genes in relatives of nitrogen-fixing non-legume Parasponia.</title>
        <authorList>
            <person name="Van Velzen R."/>
            <person name="Holmer R."/>
            <person name="Bu F."/>
            <person name="Rutten L."/>
            <person name="Van Zeijl A."/>
            <person name="Liu W."/>
            <person name="Santuari L."/>
            <person name="Cao Q."/>
            <person name="Sharma T."/>
            <person name="Shen D."/>
            <person name="Roswanjaya Y."/>
            <person name="Wardhani T."/>
            <person name="Kalhor M.S."/>
            <person name="Jansen J."/>
            <person name="Van den Hoogen J."/>
            <person name="Gungor B."/>
            <person name="Hartog M."/>
            <person name="Hontelez J."/>
            <person name="Verver J."/>
            <person name="Yang W.-C."/>
            <person name="Schijlen E."/>
            <person name="Repin R."/>
            <person name="Schilthuizen M."/>
            <person name="Schranz E."/>
            <person name="Heidstra R."/>
            <person name="Miyata K."/>
            <person name="Fedorova E."/>
            <person name="Kohlen W."/>
            <person name="Bisseling T."/>
            <person name="Smit S."/>
            <person name="Geurts R."/>
        </authorList>
    </citation>
    <scope>NUCLEOTIDE SEQUENCE [LARGE SCALE GENOMIC DNA]</scope>
    <source>
        <strain evidence="8">cv. RG33-2</strain>
    </source>
</reference>
<keyword evidence="4 6" id="KW-1133">Transmembrane helix</keyword>
<dbReference type="InterPro" id="IPR006904">
    <property type="entry name" value="DUF716"/>
</dbReference>
<evidence type="ECO:0000256" key="4">
    <source>
        <dbReference type="ARBA" id="ARBA00022989"/>
    </source>
</evidence>
<organism evidence="7 8">
    <name type="scientific">Trema orientale</name>
    <name type="common">Charcoal tree</name>
    <name type="synonym">Celtis orientalis</name>
    <dbReference type="NCBI Taxonomy" id="63057"/>
    <lineage>
        <taxon>Eukaryota</taxon>
        <taxon>Viridiplantae</taxon>
        <taxon>Streptophyta</taxon>
        <taxon>Embryophyta</taxon>
        <taxon>Tracheophyta</taxon>
        <taxon>Spermatophyta</taxon>
        <taxon>Magnoliopsida</taxon>
        <taxon>eudicotyledons</taxon>
        <taxon>Gunneridae</taxon>
        <taxon>Pentapetalae</taxon>
        <taxon>rosids</taxon>
        <taxon>fabids</taxon>
        <taxon>Rosales</taxon>
        <taxon>Cannabaceae</taxon>
        <taxon>Trema</taxon>
    </lineage>
</organism>
<dbReference type="AlphaFoldDB" id="A0A2P5CWP1"/>
<evidence type="ECO:0000313" key="7">
    <source>
        <dbReference type="EMBL" id="PON65464.1"/>
    </source>
</evidence>
<keyword evidence="3 6" id="KW-0812">Transmembrane</keyword>
<keyword evidence="8" id="KW-1185">Reference proteome</keyword>
<feature type="transmembrane region" description="Helical" evidence="6">
    <location>
        <begin position="183"/>
        <end position="201"/>
    </location>
</feature>
<name>A0A2P5CWP1_TREOI</name>
<accession>A0A2P5CWP1</accession>
<comment type="similarity">
    <text evidence="2">Belongs to the TMEM45 family.</text>
</comment>
<feature type="transmembrane region" description="Helical" evidence="6">
    <location>
        <begin position="152"/>
        <end position="171"/>
    </location>
</feature>
<proteinExistence type="inferred from homology"/>
<dbReference type="Proteomes" id="UP000237000">
    <property type="component" value="Unassembled WGS sequence"/>
</dbReference>
<feature type="transmembrane region" description="Helical" evidence="6">
    <location>
        <begin position="6"/>
        <end position="23"/>
    </location>
</feature>
<dbReference type="InParanoid" id="A0A2P5CWP1"/>
<sequence>MGTFVGHVGIGLVFFLIGLWHLLNHIKLHAFHPNSYTAPLWFPSFKFRYAEPFLIMAASVASISMDLFIGPKRHQPLDRDGTIPFNHINNFEQASISFAMFVYAAFLVILDRTQPKVSRSLGHFLASIAFAQELLLSPNSTDHITPIGQYHFFQRLVILVTLTTFLMGIGFPNSFMVSFVRSLSIFFQGVWFIVTGVMLYTPEFMPKGCLLYNENGRKVIRCSGEEALHRANSLIKLEFSWLLIGTAIFGVSFYLVFVKIYGQKFEYFYLGSKEEHEGEEESDYIESQKKIACTEILKTKCKVGKVELKNCLW</sequence>
<gene>
    <name evidence="7" type="ORF">TorRG33x02_270750</name>
</gene>
<evidence type="ECO:0000256" key="2">
    <source>
        <dbReference type="ARBA" id="ARBA00006948"/>
    </source>
</evidence>
<dbReference type="PANTHER" id="PTHR46285:SF3">
    <property type="entry name" value="PROTEINASE INHIBITOR I4, SERPIN (DUF716)"/>
    <property type="match status" value="1"/>
</dbReference>
<feature type="transmembrane region" description="Helical" evidence="6">
    <location>
        <begin position="239"/>
        <end position="258"/>
    </location>
</feature>
<evidence type="ECO:0000313" key="8">
    <source>
        <dbReference type="Proteomes" id="UP000237000"/>
    </source>
</evidence>
<evidence type="ECO:0000256" key="1">
    <source>
        <dbReference type="ARBA" id="ARBA00004141"/>
    </source>
</evidence>
<keyword evidence="5 6" id="KW-0472">Membrane</keyword>
<dbReference type="EMBL" id="JXTC01000320">
    <property type="protein sequence ID" value="PON65464.1"/>
    <property type="molecule type" value="Genomic_DNA"/>
</dbReference>
<dbReference type="PANTHER" id="PTHR46285">
    <property type="entry name" value="PROTEINASE INHIBITOR I4, SERPIN (DUF716)-RELATED"/>
    <property type="match status" value="1"/>
</dbReference>
<feature type="transmembrane region" description="Helical" evidence="6">
    <location>
        <begin position="122"/>
        <end position="140"/>
    </location>
</feature>
<evidence type="ECO:0000256" key="6">
    <source>
        <dbReference type="SAM" id="Phobius"/>
    </source>
</evidence>